<feature type="compositionally biased region" description="Low complexity" evidence="1">
    <location>
        <begin position="389"/>
        <end position="398"/>
    </location>
</feature>
<feature type="compositionally biased region" description="Pro residues" evidence="1">
    <location>
        <begin position="399"/>
        <end position="412"/>
    </location>
</feature>
<reference evidence="3 4" key="1">
    <citation type="submission" date="2019-07" db="EMBL/GenBank/DDBJ databases">
        <title>Whole genome shotgun sequence of Cellulomonas aerilata NBRC 106308.</title>
        <authorList>
            <person name="Hosoyama A."/>
            <person name="Uohara A."/>
            <person name="Ohji S."/>
            <person name="Ichikawa N."/>
        </authorList>
    </citation>
    <scope>NUCLEOTIDE SEQUENCE [LARGE SCALE GENOMIC DNA]</scope>
    <source>
        <strain evidence="3 4">NBRC 106308</strain>
    </source>
</reference>
<feature type="region of interest" description="Disordered" evidence="1">
    <location>
        <begin position="389"/>
        <end position="416"/>
    </location>
</feature>
<evidence type="ECO:0000256" key="1">
    <source>
        <dbReference type="SAM" id="MobiDB-lite"/>
    </source>
</evidence>
<accession>A0A512DEP9</accession>
<protein>
    <submittedName>
        <fullName evidence="3">Uncharacterized protein</fullName>
    </submittedName>
</protein>
<dbReference type="EMBL" id="BJYY01000016">
    <property type="protein sequence ID" value="GEO34916.1"/>
    <property type="molecule type" value="Genomic_DNA"/>
</dbReference>
<dbReference type="Proteomes" id="UP000321181">
    <property type="component" value="Unassembled WGS sequence"/>
</dbReference>
<proteinExistence type="predicted"/>
<keyword evidence="2" id="KW-0812">Transmembrane</keyword>
<name>A0A512DEP9_9CELL</name>
<feature type="region of interest" description="Disordered" evidence="1">
    <location>
        <begin position="236"/>
        <end position="277"/>
    </location>
</feature>
<gene>
    <name evidence="3" type="ORF">CAE01nite_26410</name>
</gene>
<feature type="transmembrane region" description="Helical" evidence="2">
    <location>
        <begin position="61"/>
        <end position="83"/>
    </location>
</feature>
<evidence type="ECO:0000313" key="4">
    <source>
        <dbReference type="Proteomes" id="UP000321181"/>
    </source>
</evidence>
<dbReference type="RefSeq" id="WP_146905344.1">
    <property type="nucleotide sequence ID" value="NZ_BAAARM010000001.1"/>
</dbReference>
<dbReference type="OrthoDB" id="3268840at2"/>
<feature type="region of interest" description="Disordered" evidence="1">
    <location>
        <begin position="1"/>
        <end position="47"/>
    </location>
</feature>
<keyword evidence="2" id="KW-0472">Membrane</keyword>
<feature type="region of interest" description="Disordered" evidence="1">
    <location>
        <begin position="115"/>
        <end position="136"/>
    </location>
</feature>
<keyword evidence="2" id="KW-1133">Transmembrane helix</keyword>
<feature type="compositionally biased region" description="Basic and acidic residues" evidence="1">
    <location>
        <begin position="1"/>
        <end position="21"/>
    </location>
</feature>
<dbReference type="AlphaFoldDB" id="A0A512DEP9"/>
<feature type="compositionally biased region" description="Basic and acidic residues" evidence="1">
    <location>
        <begin position="36"/>
        <end position="47"/>
    </location>
</feature>
<organism evidence="3 4">
    <name type="scientific">Cellulomonas aerilata</name>
    <dbReference type="NCBI Taxonomy" id="515326"/>
    <lineage>
        <taxon>Bacteria</taxon>
        <taxon>Bacillati</taxon>
        <taxon>Actinomycetota</taxon>
        <taxon>Actinomycetes</taxon>
        <taxon>Micrococcales</taxon>
        <taxon>Cellulomonadaceae</taxon>
        <taxon>Cellulomonas</taxon>
    </lineage>
</organism>
<keyword evidence="4" id="KW-1185">Reference proteome</keyword>
<evidence type="ECO:0000256" key="2">
    <source>
        <dbReference type="SAM" id="Phobius"/>
    </source>
</evidence>
<evidence type="ECO:0000313" key="3">
    <source>
        <dbReference type="EMBL" id="GEO34916.1"/>
    </source>
</evidence>
<sequence>MDQHRPDPARDDAFDRLRDADPAAGLEPDTASLDAAVRERADRPAGDELARARAARRPGRWGAVAAVAAGTLLVGSVGGYALGSREGTGTGSRTAAAAITLSDATTGAAAGAAESSAAGDTAARSSVPDAPAAEGGTAMSSRLLPWFGGHTVFTAQGLSDDTGTAQAWAYDPAQAFSAETAAQVAASLGLAGEPRLEGGIWLVGPQDGVDASLQLQPDGVTSVSYYDPSLDPFACPPSLAVPESGVEGQDGGGQGEPGKDAVVPPDCTPRELPPAPQGDAAVARAREVLAAAGVDADRYEYEAAESGTPELAYVSAFEVVDGQRTGTIWSVSLVGDAVQSLYGALAPLVPLGDYDVVSENEAVARLSDPRFGASGGGVVAASVGGVAVDSDGAATTEPAPAPMGEPTPPPSVTPGSPLGWPVVEVVLTGARLGLAQHTLPTGATVLLPAYELSADDGTAWSVVAVADGELDFAAGR</sequence>
<comment type="caution">
    <text evidence="3">The sequence shown here is derived from an EMBL/GenBank/DDBJ whole genome shotgun (WGS) entry which is preliminary data.</text>
</comment>